<sequence>MAASNVSRKYALITGATSGFGYEFAKLFAKDGYNLVLVARNDEKLQELAADLTQTFLIEVLPIAKDLFNPSAAAEIYSETQAKGIVIDALVNNAGQGTYGLFAEYDSDRDVDMIQLNITSLVCLTKLYLKEMIARNEGKILQVASLLGKYPTPYMSVYAASKAFVVIFTEGLINELKGTQVTVTALLPGPSDTDFFHKAGAEETVTYKEEDLSNPAVVARDGFEALMNGESRIVSGIKNKVFAVMSGVMPDSALASTMEKKMRPSGEQEGRSHITHGPSIEERDRIDAATGNTDGDYQEHEDHVHTKE</sequence>
<evidence type="ECO:0000256" key="3">
    <source>
        <dbReference type="RuleBase" id="RU000363"/>
    </source>
</evidence>
<feature type="compositionally biased region" description="Basic and acidic residues" evidence="4">
    <location>
        <begin position="258"/>
        <end position="272"/>
    </location>
</feature>
<dbReference type="PRINTS" id="PR00080">
    <property type="entry name" value="SDRFAMILY"/>
</dbReference>
<feature type="region of interest" description="Disordered" evidence="4">
    <location>
        <begin position="256"/>
        <end position="308"/>
    </location>
</feature>
<dbReference type="SUPFAM" id="SSF51735">
    <property type="entry name" value="NAD(P)-binding Rossmann-fold domains"/>
    <property type="match status" value="1"/>
</dbReference>
<accession>A0ABS5VL35</accession>
<dbReference type="PIRSF" id="PIRSF000126">
    <property type="entry name" value="11-beta-HSD1"/>
    <property type="match status" value="1"/>
</dbReference>
<dbReference type="PRINTS" id="PR00081">
    <property type="entry name" value="GDHRDH"/>
</dbReference>
<keyword evidence="2" id="KW-0560">Oxidoreductase</keyword>
<dbReference type="PANTHER" id="PTHR44196">
    <property type="entry name" value="DEHYDROGENASE/REDUCTASE SDR FAMILY MEMBER 7B"/>
    <property type="match status" value="1"/>
</dbReference>
<dbReference type="Gene3D" id="3.40.50.720">
    <property type="entry name" value="NAD(P)-binding Rossmann-like Domain"/>
    <property type="match status" value="1"/>
</dbReference>
<dbReference type="InterPro" id="IPR036291">
    <property type="entry name" value="NAD(P)-bd_dom_sf"/>
</dbReference>
<evidence type="ECO:0000256" key="1">
    <source>
        <dbReference type="ARBA" id="ARBA00006484"/>
    </source>
</evidence>
<comment type="similarity">
    <text evidence="1 3">Belongs to the short-chain dehydrogenases/reductases (SDR) family.</text>
</comment>
<keyword evidence="6" id="KW-1185">Reference proteome</keyword>
<evidence type="ECO:0000313" key="5">
    <source>
        <dbReference type="EMBL" id="MBT1702160.1"/>
    </source>
</evidence>
<dbReference type="RefSeq" id="WP_254151903.1">
    <property type="nucleotide sequence ID" value="NZ_JAHESD010000004.1"/>
</dbReference>
<dbReference type="EMBL" id="JAHESD010000004">
    <property type="protein sequence ID" value="MBT1702160.1"/>
    <property type="molecule type" value="Genomic_DNA"/>
</dbReference>
<feature type="compositionally biased region" description="Basic and acidic residues" evidence="4">
    <location>
        <begin position="297"/>
        <end position="308"/>
    </location>
</feature>
<evidence type="ECO:0000256" key="4">
    <source>
        <dbReference type="SAM" id="MobiDB-lite"/>
    </source>
</evidence>
<name>A0ABS5VL35_9BACT</name>
<dbReference type="InterPro" id="IPR002347">
    <property type="entry name" value="SDR_fam"/>
</dbReference>
<dbReference type="CDD" id="cd05233">
    <property type="entry name" value="SDR_c"/>
    <property type="match status" value="1"/>
</dbReference>
<reference evidence="5 6" key="1">
    <citation type="submission" date="2021-05" db="EMBL/GenBank/DDBJ databases">
        <title>A Polyphasic approach of four new species of the genus Ohtaekwangia: Ohtaekwangia histidinii sp. nov., Ohtaekwangia cretensis sp. nov., Ohtaekwangia indiensis sp. nov., Ohtaekwangia reichenbachii sp. nov. from diverse environment.</title>
        <authorList>
            <person name="Octaviana S."/>
        </authorList>
    </citation>
    <scope>NUCLEOTIDE SEQUENCE [LARGE SCALE GENOMIC DNA]</scope>
    <source>
        <strain evidence="5 6">PWU20</strain>
    </source>
</reference>
<evidence type="ECO:0000256" key="2">
    <source>
        <dbReference type="ARBA" id="ARBA00023002"/>
    </source>
</evidence>
<organism evidence="5 6">
    <name type="scientific">Chryseosolibacter indicus</name>
    <dbReference type="NCBI Taxonomy" id="2782351"/>
    <lineage>
        <taxon>Bacteria</taxon>
        <taxon>Pseudomonadati</taxon>
        <taxon>Bacteroidota</taxon>
        <taxon>Cytophagia</taxon>
        <taxon>Cytophagales</taxon>
        <taxon>Chryseotaleaceae</taxon>
        <taxon>Chryseosolibacter</taxon>
    </lineage>
</organism>
<dbReference type="Proteomes" id="UP000772618">
    <property type="component" value="Unassembled WGS sequence"/>
</dbReference>
<dbReference type="PANTHER" id="PTHR44196:SF2">
    <property type="entry name" value="SHORT-CHAIN DEHYDROGENASE-RELATED"/>
    <property type="match status" value="1"/>
</dbReference>
<dbReference type="Pfam" id="PF00106">
    <property type="entry name" value="adh_short"/>
    <property type="match status" value="1"/>
</dbReference>
<protein>
    <submittedName>
        <fullName evidence="5">SDR family oxidoreductase</fullName>
    </submittedName>
</protein>
<evidence type="ECO:0000313" key="6">
    <source>
        <dbReference type="Proteomes" id="UP000772618"/>
    </source>
</evidence>
<gene>
    <name evidence="5" type="ORF">KK060_02660</name>
</gene>
<proteinExistence type="inferred from homology"/>
<comment type="caution">
    <text evidence="5">The sequence shown here is derived from an EMBL/GenBank/DDBJ whole genome shotgun (WGS) entry which is preliminary data.</text>
</comment>